<gene>
    <name evidence="1" type="ORF">VXS06_14515</name>
</gene>
<keyword evidence="2" id="KW-1185">Reference proteome</keyword>
<dbReference type="Proteomes" id="UP001306119">
    <property type="component" value="Unassembled WGS sequence"/>
</dbReference>
<dbReference type="EMBL" id="JAYXUG010000013">
    <property type="protein sequence ID" value="MEC6832977.1"/>
    <property type="molecule type" value="Genomic_DNA"/>
</dbReference>
<evidence type="ECO:0000313" key="1">
    <source>
        <dbReference type="EMBL" id="MEC6832977.1"/>
    </source>
</evidence>
<accession>A0ABU6L8V9</accession>
<reference evidence="1 2" key="1">
    <citation type="submission" date="2024-01" db="EMBL/GenBank/DDBJ databases">
        <title>Active colonisers of the gastrointestinal tract of Atlantic salmon farmed in a warm water region.</title>
        <authorList>
            <person name="Bowman J.P."/>
        </authorList>
    </citation>
    <scope>NUCLEOTIDE SEQUENCE [LARGE SCALE GENOMIC DNA]</scope>
    <source>
        <strain evidence="1 2">S3MW1</strain>
    </source>
</reference>
<sequence length="114" mass="13113">MTNLKEKLLTYFVYTEKVGHAERAIAAIAMDKPISENAHYERELTALNRFIVLLQSVPELRQFIPKMGSISDDWQAVADNWDIIEKMFIEEAGIGFSKKISASLTYNYIKTLLR</sequence>
<dbReference type="RefSeq" id="WP_327775278.1">
    <property type="nucleotide sequence ID" value="NZ_JAYXUG010000013.1"/>
</dbReference>
<evidence type="ECO:0000313" key="2">
    <source>
        <dbReference type="Proteomes" id="UP001306119"/>
    </source>
</evidence>
<organism evidence="1 2">
    <name type="scientific">Photobacterium toruni</name>
    <dbReference type="NCBI Taxonomy" id="1935446"/>
    <lineage>
        <taxon>Bacteria</taxon>
        <taxon>Pseudomonadati</taxon>
        <taxon>Pseudomonadota</taxon>
        <taxon>Gammaproteobacteria</taxon>
        <taxon>Vibrionales</taxon>
        <taxon>Vibrionaceae</taxon>
        <taxon>Photobacterium</taxon>
    </lineage>
</organism>
<protein>
    <submittedName>
        <fullName evidence="1">Uncharacterized protein</fullName>
    </submittedName>
</protein>
<comment type="caution">
    <text evidence="1">The sequence shown here is derived from an EMBL/GenBank/DDBJ whole genome shotgun (WGS) entry which is preliminary data.</text>
</comment>
<proteinExistence type="predicted"/>
<name>A0ABU6L8V9_9GAMM</name>